<gene>
    <name evidence="2" type="ORF">UFOPK2992_01048</name>
</gene>
<dbReference type="PROSITE" id="PS51257">
    <property type="entry name" value="PROKAR_LIPOPROTEIN"/>
    <property type="match status" value="1"/>
</dbReference>
<evidence type="ECO:0000256" key="1">
    <source>
        <dbReference type="SAM" id="MobiDB-lite"/>
    </source>
</evidence>
<reference evidence="2" key="1">
    <citation type="submission" date="2020-05" db="EMBL/GenBank/DDBJ databases">
        <authorList>
            <person name="Chiriac C."/>
            <person name="Salcher M."/>
            <person name="Ghai R."/>
            <person name="Kavagutti S V."/>
        </authorList>
    </citation>
    <scope>NUCLEOTIDE SEQUENCE</scope>
</reference>
<dbReference type="AlphaFoldDB" id="A0A6J6XZ12"/>
<evidence type="ECO:0000313" key="2">
    <source>
        <dbReference type="EMBL" id="CAB4801465.1"/>
    </source>
</evidence>
<sequence length="176" mass="17635">MSSPIRNGFLVALALVAGAACGSDSKVVAPLDSIAATDTAVAPDTPDTPDTPDSLAQPPAGVGDLGTIPPSNQLGSTDPSASTPGAVDPSTAPCTFEAIHSQTGPPPAGITDIDLRCEGDWASWVGKADDPTQFDGYFAVAQRTAQGWKTVNLGTAGVCADGGVPEALWTALNCTE</sequence>
<accession>A0A6J6XZ12</accession>
<proteinExistence type="predicted"/>
<feature type="compositionally biased region" description="Polar residues" evidence="1">
    <location>
        <begin position="69"/>
        <end position="83"/>
    </location>
</feature>
<protein>
    <submittedName>
        <fullName evidence="2">Unannotated protein</fullName>
    </submittedName>
</protein>
<dbReference type="EMBL" id="CAFAAI010000176">
    <property type="protein sequence ID" value="CAB4801465.1"/>
    <property type="molecule type" value="Genomic_DNA"/>
</dbReference>
<organism evidence="2">
    <name type="scientific">freshwater metagenome</name>
    <dbReference type="NCBI Taxonomy" id="449393"/>
    <lineage>
        <taxon>unclassified sequences</taxon>
        <taxon>metagenomes</taxon>
        <taxon>ecological metagenomes</taxon>
    </lineage>
</organism>
<feature type="region of interest" description="Disordered" evidence="1">
    <location>
        <begin position="39"/>
        <end position="91"/>
    </location>
</feature>
<name>A0A6J6XZ12_9ZZZZ</name>